<dbReference type="AlphaFoldDB" id="A0A078JHW4"/>
<reference evidence="1" key="2">
    <citation type="submission" date="2014-06" db="EMBL/GenBank/DDBJ databases">
        <authorList>
            <person name="Genoscope - CEA"/>
        </authorList>
    </citation>
    <scope>NUCLEOTIDE SEQUENCE</scope>
</reference>
<sequence length="27" mass="3178">MLLLDDKIQAAFFTDENLKNSTYTTRK</sequence>
<dbReference type="PaxDb" id="3708-A0A078JHW4"/>
<gene>
    <name evidence="1" type="primary">BnaUnng02020D</name>
    <name evidence="1" type="ORF">GSBRNA2T00059735001</name>
</gene>
<protein>
    <submittedName>
        <fullName evidence="1">BnaUnng02020D protein</fullName>
    </submittedName>
</protein>
<name>A0A078JHW4_BRANA</name>
<organism evidence="1">
    <name type="scientific">Brassica napus</name>
    <name type="common">Rape</name>
    <dbReference type="NCBI Taxonomy" id="3708"/>
    <lineage>
        <taxon>Eukaryota</taxon>
        <taxon>Viridiplantae</taxon>
        <taxon>Streptophyta</taxon>
        <taxon>Embryophyta</taxon>
        <taxon>Tracheophyta</taxon>
        <taxon>Spermatophyta</taxon>
        <taxon>Magnoliopsida</taxon>
        <taxon>eudicotyledons</taxon>
        <taxon>Gunneridae</taxon>
        <taxon>Pentapetalae</taxon>
        <taxon>rosids</taxon>
        <taxon>malvids</taxon>
        <taxon>Brassicales</taxon>
        <taxon>Brassicaceae</taxon>
        <taxon>Brassiceae</taxon>
        <taxon>Brassica</taxon>
    </lineage>
</organism>
<dbReference type="Gramene" id="CDY67193">
    <property type="protein sequence ID" value="CDY67193"/>
    <property type="gene ID" value="GSBRNA2T00059735001"/>
</dbReference>
<accession>A0A078JHW4</accession>
<reference evidence="1" key="1">
    <citation type="journal article" date="2014" name="Science">
        <title>Plant genetics. Early allopolyploid evolution in the post-Neolithic Brassica napus oilseed genome.</title>
        <authorList>
            <person name="Chalhoub B."/>
            <person name="Denoeud F."/>
            <person name="Liu S."/>
            <person name="Parkin I.A."/>
            <person name="Tang H."/>
            <person name="Wang X."/>
            <person name="Chiquet J."/>
            <person name="Belcram H."/>
            <person name="Tong C."/>
            <person name="Samans B."/>
            <person name="Correa M."/>
            <person name="Da Silva C."/>
            <person name="Just J."/>
            <person name="Falentin C."/>
            <person name="Koh C.S."/>
            <person name="Le Clainche I."/>
            <person name="Bernard M."/>
            <person name="Bento P."/>
            <person name="Noel B."/>
            <person name="Labadie K."/>
            <person name="Alberti A."/>
            <person name="Charles M."/>
            <person name="Arnaud D."/>
            <person name="Guo H."/>
            <person name="Daviaud C."/>
            <person name="Alamery S."/>
            <person name="Jabbari K."/>
            <person name="Zhao M."/>
            <person name="Edger P.P."/>
            <person name="Chelaifa H."/>
            <person name="Tack D."/>
            <person name="Lassalle G."/>
            <person name="Mestiri I."/>
            <person name="Schnel N."/>
            <person name="Le Paslier M.C."/>
            <person name="Fan G."/>
            <person name="Renault V."/>
            <person name="Bayer P.E."/>
            <person name="Golicz A.A."/>
            <person name="Manoli S."/>
            <person name="Lee T.H."/>
            <person name="Thi V.H."/>
            <person name="Chalabi S."/>
            <person name="Hu Q."/>
            <person name="Fan C."/>
            <person name="Tollenaere R."/>
            <person name="Lu Y."/>
            <person name="Battail C."/>
            <person name="Shen J."/>
            <person name="Sidebottom C.H."/>
            <person name="Wang X."/>
            <person name="Canaguier A."/>
            <person name="Chauveau A."/>
            <person name="Berard A."/>
            <person name="Deniot G."/>
            <person name="Guan M."/>
            <person name="Liu Z."/>
            <person name="Sun F."/>
            <person name="Lim Y.P."/>
            <person name="Lyons E."/>
            <person name="Town C.D."/>
            <person name="Bancroft I."/>
            <person name="Wang X."/>
            <person name="Meng J."/>
            <person name="Ma J."/>
            <person name="Pires J.C."/>
            <person name="King G.J."/>
            <person name="Brunel D."/>
            <person name="Delourme R."/>
            <person name="Renard M."/>
            <person name="Aury J.M."/>
            <person name="Adams K.L."/>
            <person name="Batley J."/>
            <person name="Snowdon R.J."/>
            <person name="Tost J."/>
            <person name="Edwards D."/>
            <person name="Zhou Y."/>
            <person name="Hua W."/>
            <person name="Sharpe A.G."/>
            <person name="Paterson A.H."/>
            <person name="Guan C."/>
            <person name="Wincker P."/>
        </authorList>
    </citation>
    <scope>NUCLEOTIDE SEQUENCE [LARGE SCALE GENOMIC DNA]</scope>
</reference>
<evidence type="ECO:0000313" key="1">
    <source>
        <dbReference type="EMBL" id="CDY67193.1"/>
    </source>
</evidence>
<proteinExistence type="predicted"/>
<dbReference type="EMBL" id="LK035849">
    <property type="protein sequence ID" value="CDY67193.1"/>
    <property type="molecule type" value="Genomic_DNA"/>
</dbReference>